<organism evidence="2 3">
    <name type="scientific">Pseudomonas schmalbachii</name>
    <dbReference type="NCBI Taxonomy" id="2816993"/>
    <lineage>
        <taxon>Bacteria</taxon>
        <taxon>Pseudomonadati</taxon>
        <taxon>Pseudomonadota</taxon>
        <taxon>Gammaproteobacteria</taxon>
        <taxon>Pseudomonadales</taxon>
        <taxon>Pseudomonadaceae</taxon>
        <taxon>Pseudomonas</taxon>
    </lineage>
</organism>
<keyword evidence="3" id="KW-1185">Reference proteome</keyword>
<dbReference type="Gene3D" id="3.40.50.2000">
    <property type="entry name" value="Glycogen Phosphorylase B"/>
    <property type="match status" value="1"/>
</dbReference>
<proteinExistence type="predicted"/>
<keyword evidence="1" id="KW-0808">Transferase</keyword>
<gene>
    <name evidence="2" type="ORF">JFY56_13395</name>
</gene>
<evidence type="ECO:0000313" key="3">
    <source>
        <dbReference type="Proteomes" id="UP000669060"/>
    </source>
</evidence>
<comment type="caution">
    <text evidence="2">The sequence shown here is derived from an EMBL/GenBank/DDBJ whole genome shotgun (WGS) entry which is preliminary data.</text>
</comment>
<dbReference type="PANTHER" id="PTHR46401:SF2">
    <property type="entry name" value="GLYCOSYLTRANSFERASE WBBK-RELATED"/>
    <property type="match status" value="1"/>
</dbReference>
<protein>
    <submittedName>
        <fullName evidence="2">Glycosytransferase</fullName>
    </submittedName>
</protein>
<sequence>MRADSAFRVMWLLNHTSARKFEVAMLKAIGVNEIYTPKVFPSDPSFRSASVDYSEDANLSIPQDDLARLNSINWYESPTPQDWEIANKYFDVCFFIIHNVETIKTASRYFRGSLLWRAYGQPRDINYTSILQSLSRDIGNKWIQSLGSRFYFAQAYEHLASVEDHFLQSRSLYLPLGMMDAQPTNSWEGNDPTILFVCPDIACNPYYRKIYEAFTSDFSGLQYKIAGAQPLDVDDKNVLGFVTAEEHQSNMTQSRVMFYHSQEPFHIHYHPFEAVKVGMPLVFMAGGLLDRLGGVDLPGRCTSIKEAKNKVTRILAGDSALIDSIRRSQTVLLEAMRFERHEPVWRSAFDRIRQDMARLHEEHQQRKRRPKRTRIAVVVPIAYRGGSLRGAQLLAQAIEHGSQQHGEPCEVVLVHLEKGYSDSDFADLPVSIKRRTFSWKTLQASEARRAMRYSGHSNWEPTANSYLVMDDGIKHLQDCDLWVMVSDRLNGHLLPARPVVHMVYDYLQRYADILSGHSDQLFLDAARNAEQVWVTTEFTRQDAIQYAGVPPEKVIKLPMLAPTFKRQTLAQNLERRGYFVWTTNAAPHKNHENAFKALEYYYTELSGSLECVITGVNSKKLLSDPPKHLQELMARLENCEALMNQLSWQDDLPDREYQRMLSNAAFLWHAGRVDNGTFSVIEAASLGVPSLSSRYPAMEEIESQFSLSLAWMDANDPIGMAHALKDMESTYLTRKTLLPTAKQLSTNSIDQLSGAYWEAVRKCL</sequence>
<dbReference type="Proteomes" id="UP000669060">
    <property type="component" value="Unassembled WGS sequence"/>
</dbReference>
<dbReference type="EMBL" id="JAELYA010000004">
    <property type="protein sequence ID" value="MBO3276226.1"/>
    <property type="molecule type" value="Genomic_DNA"/>
</dbReference>
<dbReference type="PANTHER" id="PTHR46401">
    <property type="entry name" value="GLYCOSYLTRANSFERASE WBBK-RELATED"/>
    <property type="match status" value="1"/>
</dbReference>
<name>A0ABS3TRD7_9PSED</name>
<evidence type="ECO:0000256" key="1">
    <source>
        <dbReference type="ARBA" id="ARBA00022679"/>
    </source>
</evidence>
<evidence type="ECO:0000313" key="2">
    <source>
        <dbReference type="EMBL" id="MBO3276226.1"/>
    </source>
</evidence>
<reference evidence="2 3" key="1">
    <citation type="submission" date="2020-12" db="EMBL/GenBank/DDBJ databases">
        <title>Pseudomonas schmalbachii sp. nov. isolated from millipede gut.</title>
        <authorList>
            <person name="Shelomi M."/>
        </authorList>
    </citation>
    <scope>NUCLEOTIDE SEQUENCE [LARGE SCALE GENOMIC DNA]</scope>
    <source>
        <strain evidence="2 3">Milli4</strain>
    </source>
</reference>
<dbReference type="SUPFAM" id="SSF53756">
    <property type="entry name" value="UDP-Glycosyltransferase/glycogen phosphorylase"/>
    <property type="match status" value="1"/>
</dbReference>
<accession>A0ABS3TRD7</accession>